<dbReference type="PROSITE" id="PS50146">
    <property type="entry name" value="DAGK"/>
    <property type="match status" value="1"/>
</dbReference>
<evidence type="ECO:0000313" key="2">
    <source>
        <dbReference type="EMBL" id="MBU3077117.1"/>
    </source>
</evidence>
<evidence type="ECO:0000259" key="1">
    <source>
        <dbReference type="PROSITE" id="PS50146"/>
    </source>
</evidence>
<dbReference type="RefSeq" id="WP_216320778.1">
    <property type="nucleotide sequence ID" value="NZ_JAHKRT010000002.1"/>
</dbReference>
<proteinExistence type="predicted"/>
<keyword evidence="2" id="KW-0808">Transferase</keyword>
<accession>A0ABS6BFP6</accession>
<dbReference type="Proteomes" id="UP000776276">
    <property type="component" value="Unassembled WGS sequence"/>
</dbReference>
<dbReference type="GO" id="GO:0016301">
    <property type="term" value="F:kinase activity"/>
    <property type="evidence" value="ECO:0007669"/>
    <property type="project" value="UniProtKB-KW"/>
</dbReference>
<comment type="caution">
    <text evidence="2">The sequence shown here is derived from an EMBL/GenBank/DDBJ whole genome shotgun (WGS) entry which is preliminary data.</text>
</comment>
<reference evidence="2 3" key="1">
    <citation type="submission" date="2021-06" db="EMBL/GenBank/DDBJ databases">
        <title>Sphingomonas sp. XMGL2, whole genome shotgun sequencing project.</title>
        <authorList>
            <person name="Zhao G."/>
            <person name="Shen L."/>
        </authorList>
    </citation>
    <scope>NUCLEOTIDE SEQUENCE [LARGE SCALE GENOMIC DNA]</scope>
    <source>
        <strain evidence="2 3">XMGL2</strain>
    </source>
</reference>
<keyword evidence="2" id="KW-0418">Kinase</keyword>
<dbReference type="Pfam" id="PF00781">
    <property type="entry name" value="DAGK_cat"/>
    <property type="match status" value="1"/>
</dbReference>
<sequence>MAPPRVALLSNPRSTGNRALLPRIRGFCAANDDIFHYEVEDVDQIGEALRTIARVRPQILIVNGGDGTVQATLTELYHGDHFGDSRPPVAVLPNGKTNLIALDLGAVGDPLVALQRIMTLARDDIAPHIVARELIALSDGGANSRPVLGMFLGGAGLADSMLFCRDKLYPTGLPNGLCHVLTAIAVIFTLLVGVRAAFLPPRPGQTSVSLIRKGKVQGRFALLIVTTLQRLLLGSRTSNIHGANDNEGKLQLILVDHRPLSVIRAICAGIFGKLGRSDLSGVHVARGDEIRIEGENSSVILDGELFEARAGQPIVLKPTAPVPFLRLAPAA</sequence>
<name>A0ABS6BFP6_9SPHN</name>
<feature type="domain" description="DAGKc" evidence="1">
    <location>
        <begin position="1"/>
        <end position="141"/>
    </location>
</feature>
<organism evidence="2 3">
    <name type="scientific">Sphingomonas quercus</name>
    <dbReference type="NCBI Taxonomy" id="2842451"/>
    <lineage>
        <taxon>Bacteria</taxon>
        <taxon>Pseudomonadati</taxon>
        <taxon>Pseudomonadota</taxon>
        <taxon>Alphaproteobacteria</taxon>
        <taxon>Sphingomonadales</taxon>
        <taxon>Sphingomonadaceae</taxon>
        <taxon>Sphingomonas</taxon>
    </lineage>
</organism>
<keyword evidence="3" id="KW-1185">Reference proteome</keyword>
<dbReference type="SMART" id="SM00046">
    <property type="entry name" value="DAGKc"/>
    <property type="match status" value="1"/>
</dbReference>
<dbReference type="EMBL" id="JAHKRT010000002">
    <property type="protein sequence ID" value="MBU3077117.1"/>
    <property type="molecule type" value="Genomic_DNA"/>
</dbReference>
<dbReference type="InterPro" id="IPR001206">
    <property type="entry name" value="Diacylglycerol_kinase_cat_dom"/>
</dbReference>
<gene>
    <name evidence="2" type="ORF">KOF26_04490</name>
</gene>
<evidence type="ECO:0000313" key="3">
    <source>
        <dbReference type="Proteomes" id="UP000776276"/>
    </source>
</evidence>
<protein>
    <submittedName>
        <fullName evidence="2">Acylglycerol kinase family protein</fullName>
    </submittedName>
</protein>